<keyword evidence="3" id="KW-0143">Chaperone</keyword>
<dbReference type="Pfam" id="PF04352">
    <property type="entry name" value="ProQ"/>
    <property type="match status" value="1"/>
</dbReference>
<dbReference type="Proteomes" id="UP001241603">
    <property type="component" value="Unassembled WGS sequence"/>
</dbReference>
<evidence type="ECO:0000313" key="5">
    <source>
        <dbReference type="EMBL" id="MDQ0438001.1"/>
    </source>
</evidence>
<keyword evidence="6" id="KW-1185">Reference proteome</keyword>
<dbReference type="RefSeq" id="WP_266348923.1">
    <property type="nucleotide sequence ID" value="NZ_JAPKNG010000003.1"/>
</dbReference>
<dbReference type="InterPro" id="IPR016103">
    <property type="entry name" value="ProQ/FinO"/>
</dbReference>
<sequence length="131" mass="14532">MKTKPLWKPARHLRRYANKTRAILIERFPAAIVPHGAPKLPLKIGIADDIAAAMPEMMRGHIALFLKDYTLGPTYFLAVVTGTHRVDLDGQPAGEISAEHRAYAAAMLAKWEACGFRRDSALRPDEMARVA</sequence>
<dbReference type="InterPro" id="IPR023529">
    <property type="entry name" value="ProQ"/>
</dbReference>
<dbReference type="EMBL" id="JAUSVO010000003">
    <property type="protein sequence ID" value="MDQ0438001.1"/>
    <property type="molecule type" value="Genomic_DNA"/>
</dbReference>
<organism evidence="5 6">
    <name type="scientific">Kaistia dalseonensis</name>
    <dbReference type="NCBI Taxonomy" id="410840"/>
    <lineage>
        <taxon>Bacteria</taxon>
        <taxon>Pseudomonadati</taxon>
        <taxon>Pseudomonadota</taxon>
        <taxon>Alphaproteobacteria</taxon>
        <taxon>Hyphomicrobiales</taxon>
        <taxon>Kaistiaceae</taxon>
        <taxon>Kaistia</taxon>
    </lineage>
</organism>
<evidence type="ECO:0000256" key="3">
    <source>
        <dbReference type="ARBA" id="ARBA00023186"/>
    </source>
</evidence>
<keyword evidence="1" id="KW-0963">Cytoplasm</keyword>
<feature type="domain" description="ProQ/FinO" evidence="4">
    <location>
        <begin position="15"/>
        <end position="124"/>
    </location>
</feature>
<evidence type="ECO:0000256" key="1">
    <source>
        <dbReference type="ARBA" id="ARBA00022490"/>
    </source>
</evidence>
<comment type="caution">
    <text evidence="5">The sequence shown here is derived from an EMBL/GenBank/DDBJ whole genome shotgun (WGS) entry which is preliminary data.</text>
</comment>
<evidence type="ECO:0000313" key="6">
    <source>
        <dbReference type="Proteomes" id="UP001241603"/>
    </source>
</evidence>
<dbReference type="SUPFAM" id="SSF48657">
    <property type="entry name" value="FinO-like"/>
    <property type="match status" value="1"/>
</dbReference>
<dbReference type="Gene3D" id="1.10.1710.10">
    <property type="entry name" value="ProQ/FinO domain"/>
    <property type="match status" value="1"/>
</dbReference>
<evidence type="ECO:0000259" key="4">
    <source>
        <dbReference type="SMART" id="SM00945"/>
    </source>
</evidence>
<dbReference type="InterPro" id="IPR036442">
    <property type="entry name" value="ProQ/FinO_sf"/>
</dbReference>
<accession>A0ABU0H6T7</accession>
<gene>
    <name evidence="5" type="ORF">QO014_002393</name>
</gene>
<keyword evidence="2" id="KW-0694">RNA-binding</keyword>
<reference evidence="5 6" key="1">
    <citation type="submission" date="2023-07" db="EMBL/GenBank/DDBJ databases">
        <title>Genomic Encyclopedia of Type Strains, Phase IV (KMG-IV): sequencing the most valuable type-strain genomes for metagenomic binning, comparative biology and taxonomic classification.</title>
        <authorList>
            <person name="Goeker M."/>
        </authorList>
    </citation>
    <scope>NUCLEOTIDE SEQUENCE [LARGE SCALE GENOMIC DNA]</scope>
    <source>
        <strain evidence="5 6">B6-8</strain>
    </source>
</reference>
<dbReference type="SMART" id="SM00945">
    <property type="entry name" value="ProQ"/>
    <property type="match status" value="1"/>
</dbReference>
<dbReference type="PANTHER" id="PTHR38106:SF1">
    <property type="entry name" value="RNA CHAPERONE PROQ"/>
    <property type="match status" value="1"/>
</dbReference>
<protein>
    <submittedName>
        <fullName evidence="5">SRNA-binding protein</fullName>
    </submittedName>
</protein>
<dbReference type="PANTHER" id="PTHR38106">
    <property type="entry name" value="RNA CHAPERONE PROQ"/>
    <property type="match status" value="1"/>
</dbReference>
<evidence type="ECO:0000256" key="2">
    <source>
        <dbReference type="ARBA" id="ARBA00022884"/>
    </source>
</evidence>
<name>A0ABU0H6T7_9HYPH</name>
<proteinExistence type="predicted"/>